<evidence type="ECO:0000313" key="3">
    <source>
        <dbReference type="EMBL" id="KAI6646479.1"/>
    </source>
</evidence>
<dbReference type="AlphaFoldDB" id="A0AAV7JCK0"/>
<dbReference type="Pfam" id="PF03372">
    <property type="entry name" value="Exo_endo_phos"/>
    <property type="match status" value="1"/>
</dbReference>
<name>A0AAV7JCK0_9METZ</name>
<dbReference type="Proteomes" id="UP001165289">
    <property type="component" value="Unassembled WGS sequence"/>
</dbReference>
<reference evidence="3 4" key="1">
    <citation type="journal article" date="2023" name="BMC Biol.">
        <title>The compact genome of the sponge Oopsacas minuta (Hexactinellida) is lacking key metazoan core genes.</title>
        <authorList>
            <person name="Santini S."/>
            <person name="Schenkelaars Q."/>
            <person name="Jourda C."/>
            <person name="Duchesne M."/>
            <person name="Belahbib H."/>
            <person name="Rocher C."/>
            <person name="Selva M."/>
            <person name="Riesgo A."/>
            <person name="Vervoort M."/>
            <person name="Leys S.P."/>
            <person name="Kodjabachian L."/>
            <person name="Le Bivic A."/>
            <person name="Borchiellini C."/>
            <person name="Claverie J.M."/>
            <person name="Renard E."/>
        </authorList>
    </citation>
    <scope>NUCLEOTIDE SEQUENCE [LARGE SCALE GENOMIC DNA]</scope>
    <source>
        <strain evidence="3">SPO-2</strain>
    </source>
</reference>
<organism evidence="3 4">
    <name type="scientific">Oopsacas minuta</name>
    <dbReference type="NCBI Taxonomy" id="111878"/>
    <lineage>
        <taxon>Eukaryota</taxon>
        <taxon>Metazoa</taxon>
        <taxon>Porifera</taxon>
        <taxon>Hexactinellida</taxon>
        <taxon>Hexasterophora</taxon>
        <taxon>Lyssacinosida</taxon>
        <taxon>Leucopsacidae</taxon>
        <taxon>Oopsacas</taxon>
    </lineage>
</organism>
<comment type="caution">
    <text evidence="3">The sequence shown here is derived from an EMBL/GenBank/DDBJ whole genome shotgun (WGS) entry which is preliminary data.</text>
</comment>
<sequence length="493" mass="56972">MDPTRLTSLYVPTYPPHPNYLPPPPSWLLPPSQPLYTPSLIQYPWNPFYPIIPPSNVQSSSHSPTPQPTAKQRHRRRQTRRKHATKLTSDTQVLNRSWVNLSEPSQEDKSENLSQSSQEDNGEVQEFSLLSYNILAQNLMDMHEDLYTHCDLVYSKWEYRKYYLLEQLIDSSADILCLQEVERSAYDSFFCPNLKENNYNGAYKCRTGHNNDGVAIFFRMDKFELISYKLIEFNRRCPVLDRDNVAIILKLKLLNSTSSTTDDYLYVATSHLIFSPKAGDVKLAQLCTLFAELRELTIQDKDTHPVVICGDFNFLPNSCLYNFVRTGYLNYKYLCRTEVAGYKRRSSALIPHPLIPPEIGISSACKKMHISDTKFEINDHNSSDITTTIQEIDKAYVLSHPYTFHSVYPHSITEPSLVSTFHGLAFENVDYIFYSSPELETDDEGGYKASRRLKLVSRYSMPPRMDLKKFGPLPNKFHSSDHLQLISKFCYMR</sequence>
<keyword evidence="4" id="KW-1185">Reference proteome</keyword>
<dbReference type="GO" id="GO:0000175">
    <property type="term" value="F:3'-5'-RNA exonuclease activity"/>
    <property type="evidence" value="ECO:0007669"/>
    <property type="project" value="TreeGrafter"/>
</dbReference>
<protein>
    <recommendedName>
        <fullName evidence="2">Endonuclease/exonuclease/phosphatase domain-containing protein</fullName>
    </recommendedName>
</protein>
<gene>
    <name evidence="3" type="ORF">LOD99_12600</name>
</gene>
<evidence type="ECO:0000313" key="4">
    <source>
        <dbReference type="Proteomes" id="UP001165289"/>
    </source>
</evidence>
<dbReference type="Gene3D" id="3.60.10.10">
    <property type="entry name" value="Endonuclease/exonuclease/phosphatase"/>
    <property type="match status" value="1"/>
</dbReference>
<feature type="compositionally biased region" description="Low complexity" evidence="1">
    <location>
        <begin position="58"/>
        <end position="70"/>
    </location>
</feature>
<dbReference type="InterPro" id="IPR036691">
    <property type="entry name" value="Endo/exonu/phosph_ase_sf"/>
</dbReference>
<feature type="compositionally biased region" description="Basic residues" evidence="1">
    <location>
        <begin position="71"/>
        <end position="85"/>
    </location>
</feature>
<dbReference type="SUPFAM" id="SSF56219">
    <property type="entry name" value="DNase I-like"/>
    <property type="match status" value="1"/>
</dbReference>
<feature type="compositionally biased region" description="Polar residues" evidence="1">
    <location>
        <begin position="87"/>
        <end position="104"/>
    </location>
</feature>
<dbReference type="PANTHER" id="PTHR12121:SF34">
    <property type="entry name" value="PROTEIN ANGEL"/>
    <property type="match status" value="1"/>
</dbReference>
<evidence type="ECO:0000259" key="2">
    <source>
        <dbReference type="Pfam" id="PF03372"/>
    </source>
</evidence>
<accession>A0AAV7JCK0</accession>
<dbReference type="EMBL" id="JAKMXF010000354">
    <property type="protein sequence ID" value="KAI6646479.1"/>
    <property type="molecule type" value="Genomic_DNA"/>
</dbReference>
<feature type="domain" description="Endonuclease/exonuclease/phosphatase" evidence="2">
    <location>
        <begin position="132"/>
        <end position="449"/>
    </location>
</feature>
<dbReference type="PANTHER" id="PTHR12121">
    <property type="entry name" value="CARBON CATABOLITE REPRESSOR PROTEIN 4"/>
    <property type="match status" value="1"/>
</dbReference>
<dbReference type="InterPro" id="IPR005135">
    <property type="entry name" value="Endo/exonuclease/phosphatase"/>
</dbReference>
<proteinExistence type="predicted"/>
<feature type="region of interest" description="Disordered" evidence="1">
    <location>
        <begin position="55"/>
        <end position="121"/>
    </location>
</feature>
<evidence type="ECO:0000256" key="1">
    <source>
        <dbReference type="SAM" id="MobiDB-lite"/>
    </source>
</evidence>
<dbReference type="InterPro" id="IPR050410">
    <property type="entry name" value="CCR4/nocturin_mRNA_transcr"/>
</dbReference>